<organism evidence="1 2">
    <name type="scientific">Dendrobium thyrsiflorum</name>
    <name type="common">Pinecone-like raceme dendrobium</name>
    <name type="synonym">Orchid</name>
    <dbReference type="NCBI Taxonomy" id="117978"/>
    <lineage>
        <taxon>Eukaryota</taxon>
        <taxon>Viridiplantae</taxon>
        <taxon>Streptophyta</taxon>
        <taxon>Embryophyta</taxon>
        <taxon>Tracheophyta</taxon>
        <taxon>Spermatophyta</taxon>
        <taxon>Magnoliopsida</taxon>
        <taxon>Liliopsida</taxon>
        <taxon>Asparagales</taxon>
        <taxon>Orchidaceae</taxon>
        <taxon>Epidendroideae</taxon>
        <taxon>Malaxideae</taxon>
        <taxon>Dendrobiinae</taxon>
        <taxon>Dendrobium</taxon>
    </lineage>
</organism>
<accession>A0ABD0UXI8</accession>
<evidence type="ECO:0000313" key="2">
    <source>
        <dbReference type="Proteomes" id="UP001552299"/>
    </source>
</evidence>
<sequence>MDATPWQIEGDGRFLREEESFDNIDAGGLQGGNLSGSSMQGDMMTLPQGSFTEGMIYMNTQVAYLRFSVLTLL</sequence>
<dbReference type="EMBL" id="JANQDX010000012">
    <property type="protein sequence ID" value="KAL0915011.1"/>
    <property type="molecule type" value="Genomic_DNA"/>
</dbReference>
<dbReference type="AlphaFoldDB" id="A0ABD0UXI8"/>
<name>A0ABD0UXI8_DENTH</name>
<reference evidence="1 2" key="1">
    <citation type="journal article" date="2024" name="Plant Biotechnol. J.">
        <title>Dendrobium thyrsiflorum genome and its molecular insights into genes involved in important horticultural traits.</title>
        <authorList>
            <person name="Chen B."/>
            <person name="Wang J.Y."/>
            <person name="Zheng P.J."/>
            <person name="Li K.L."/>
            <person name="Liang Y.M."/>
            <person name="Chen X.F."/>
            <person name="Zhang C."/>
            <person name="Zhao X."/>
            <person name="He X."/>
            <person name="Zhang G.Q."/>
            <person name="Liu Z.J."/>
            <person name="Xu Q."/>
        </authorList>
    </citation>
    <scope>NUCLEOTIDE SEQUENCE [LARGE SCALE GENOMIC DNA]</scope>
    <source>
        <strain evidence="1">GZMU011</strain>
    </source>
</reference>
<evidence type="ECO:0000313" key="1">
    <source>
        <dbReference type="EMBL" id="KAL0915011.1"/>
    </source>
</evidence>
<dbReference type="Proteomes" id="UP001552299">
    <property type="component" value="Unassembled WGS sequence"/>
</dbReference>
<keyword evidence="2" id="KW-1185">Reference proteome</keyword>
<gene>
    <name evidence="1" type="ORF">M5K25_015407</name>
</gene>
<comment type="caution">
    <text evidence="1">The sequence shown here is derived from an EMBL/GenBank/DDBJ whole genome shotgun (WGS) entry which is preliminary data.</text>
</comment>
<proteinExistence type="predicted"/>
<protein>
    <submittedName>
        <fullName evidence="1">Uncharacterized protein</fullName>
    </submittedName>
</protein>